<keyword evidence="12" id="KW-1185">Reference proteome</keyword>
<feature type="compositionally biased region" description="Basic and acidic residues" evidence="9">
    <location>
        <begin position="279"/>
        <end position="291"/>
    </location>
</feature>
<dbReference type="Pfam" id="PF07915">
    <property type="entry name" value="PRKCSH"/>
    <property type="match status" value="1"/>
</dbReference>
<dbReference type="GO" id="GO:0030246">
    <property type="term" value="F:carbohydrate binding"/>
    <property type="evidence" value="ECO:0007669"/>
    <property type="project" value="UniProtKB-KW"/>
</dbReference>
<keyword evidence="4" id="KW-0732">Signal</keyword>
<keyword evidence="5" id="KW-0430">Lectin</keyword>
<dbReference type="GO" id="GO:0030970">
    <property type="term" value="P:retrograde protein transport, ER to cytosol"/>
    <property type="evidence" value="ECO:0007669"/>
    <property type="project" value="TreeGrafter"/>
</dbReference>
<dbReference type="PANTHER" id="PTHR15414:SF0">
    <property type="entry name" value="ENDOPLASMIC RETICULUM LECTIN 1"/>
    <property type="match status" value="1"/>
</dbReference>
<evidence type="ECO:0000256" key="5">
    <source>
        <dbReference type="ARBA" id="ARBA00022734"/>
    </source>
</evidence>
<name>A0AAN7JU26_9MYRT</name>
<dbReference type="FunFam" id="2.70.130.10:FF:000021">
    <property type="entry name" value="Protein OS-9 homolog"/>
    <property type="match status" value="1"/>
</dbReference>
<evidence type="ECO:0000256" key="6">
    <source>
        <dbReference type="ARBA" id="ARBA00022824"/>
    </source>
</evidence>
<dbReference type="AlphaFoldDB" id="A0AAN7JU26"/>
<evidence type="ECO:0000256" key="4">
    <source>
        <dbReference type="ARBA" id="ARBA00022729"/>
    </source>
</evidence>
<dbReference type="SUPFAM" id="SSF50911">
    <property type="entry name" value="Mannose 6-phosphate receptor domain"/>
    <property type="match status" value="1"/>
</dbReference>
<gene>
    <name evidence="11" type="ORF">SAY87_008692</name>
</gene>
<dbReference type="EMBL" id="JAXIOK010000014">
    <property type="protein sequence ID" value="KAK4754935.1"/>
    <property type="molecule type" value="Genomic_DNA"/>
</dbReference>
<comment type="similarity">
    <text evidence="2">Belongs to the OS-9 family.</text>
</comment>
<keyword evidence="7" id="KW-1015">Disulfide bond</keyword>
<dbReference type="InterPro" id="IPR009011">
    <property type="entry name" value="Man6P_isomerase_rcpt-bd_dom_sf"/>
</dbReference>
<feature type="domain" description="MRH" evidence="10">
    <location>
        <begin position="129"/>
        <end position="254"/>
    </location>
</feature>
<feature type="compositionally biased region" description="Polar residues" evidence="9">
    <location>
        <begin position="298"/>
        <end position="308"/>
    </location>
</feature>
<organism evidence="11 12">
    <name type="scientific">Trapa incisa</name>
    <dbReference type="NCBI Taxonomy" id="236973"/>
    <lineage>
        <taxon>Eukaryota</taxon>
        <taxon>Viridiplantae</taxon>
        <taxon>Streptophyta</taxon>
        <taxon>Embryophyta</taxon>
        <taxon>Tracheophyta</taxon>
        <taxon>Spermatophyta</taxon>
        <taxon>Magnoliopsida</taxon>
        <taxon>eudicotyledons</taxon>
        <taxon>Gunneridae</taxon>
        <taxon>Pentapetalae</taxon>
        <taxon>rosids</taxon>
        <taxon>malvids</taxon>
        <taxon>Myrtales</taxon>
        <taxon>Lythraceae</taxon>
        <taxon>Trapa</taxon>
    </lineage>
</organism>
<evidence type="ECO:0000256" key="7">
    <source>
        <dbReference type="ARBA" id="ARBA00023157"/>
    </source>
</evidence>
<evidence type="ECO:0000256" key="2">
    <source>
        <dbReference type="ARBA" id="ARBA00009918"/>
    </source>
</evidence>
<evidence type="ECO:0000313" key="11">
    <source>
        <dbReference type="EMBL" id="KAK4754935.1"/>
    </source>
</evidence>
<protein>
    <recommendedName>
        <fullName evidence="3">Protein OS-9 homolog</fullName>
    </recommendedName>
</protein>
<keyword evidence="8" id="KW-0325">Glycoprotein</keyword>
<sequence>MGPYLSQRFNFLSFNMIFSLRSCWGTRSVNEVVEIVFAIAGATLGRSFREPKYDIQFHLEDSPFVPDDEQESMVMPNKDGQKFLCYLPKVEKSKNGRSSGQQNMSSMVMESEIKFKLKTPDELLEVLKERCFLRQEGWWSYEFCYQKQLRQFHLDEEKVVQEYVLGVYDEEATTAFNQNLSDIFTLKDPRAKDAAQRYHAHQYTNGTECDLTDHQRETEVRFVCAEPRAMITSITELSTCKYALTVQVPTLCRHPLFQEEKPVKYTINCNALPSDYKANKEETEVKPEDRQIVMVTDTEYSSNDSTEE</sequence>
<reference evidence="11 12" key="1">
    <citation type="journal article" date="2023" name="Hortic Res">
        <title>Pangenome of water caltrop reveals structural variations and asymmetric subgenome divergence after allopolyploidization.</title>
        <authorList>
            <person name="Zhang X."/>
            <person name="Chen Y."/>
            <person name="Wang L."/>
            <person name="Yuan Y."/>
            <person name="Fang M."/>
            <person name="Shi L."/>
            <person name="Lu R."/>
            <person name="Comes H.P."/>
            <person name="Ma Y."/>
            <person name="Chen Y."/>
            <person name="Huang G."/>
            <person name="Zhou Y."/>
            <person name="Zheng Z."/>
            <person name="Qiu Y."/>
        </authorList>
    </citation>
    <scope>NUCLEOTIDE SEQUENCE [LARGE SCALE GENOMIC DNA]</scope>
    <source>
        <tissue evidence="11">Roots</tissue>
    </source>
</reference>
<accession>A0AAN7JU26</accession>
<dbReference type="Gene3D" id="2.70.130.10">
    <property type="entry name" value="Mannose-6-phosphate receptor binding domain"/>
    <property type="match status" value="1"/>
</dbReference>
<dbReference type="Proteomes" id="UP001345219">
    <property type="component" value="Chromosome 8"/>
</dbReference>
<evidence type="ECO:0000256" key="8">
    <source>
        <dbReference type="ARBA" id="ARBA00023180"/>
    </source>
</evidence>
<evidence type="ECO:0000256" key="9">
    <source>
        <dbReference type="SAM" id="MobiDB-lite"/>
    </source>
</evidence>
<comment type="subcellular location">
    <subcellularLocation>
        <location evidence="1">Endoplasmic reticulum</location>
    </subcellularLocation>
</comment>
<evidence type="ECO:0000259" key="10">
    <source>
        <dbReference type="PROSITE" id="PS51914"/>
    </source>
</evidence>
<dbReference type="PROSITE" id="PS51914">
    <property type="entry name" value="MRH"/>
    <property type="match status" value="1"/>
</dbReference>
<proteinExistence type="inferred from homology"/>
<evidence type="ECO:0000313" key="12">
    <source>
        <dbReference type="Proteomes" id="UP001345219"/>
    </source>
</evidence>
<dbReference type="InterPro" id="IPR045149">
    <property type="entry name" value="OS-9-like"/>
</dbReference>
<dbReference type="InterPro" id="IPR012913">
    <property type="entry name" value="OS9-like_dom"/>
</dbReference>
<dbReference type="GO" id="GO:0005788">
    <property type="term" value="C:endoplasmic reticulum lumen"/>
    <property type="evidence" value="ECO:0007669"/>
    <property type="project" value="TreeGrafter"/>
</dbReference>
<comment type="caution">
    <text evidence="11">The sequence shown here is derived from an EMBL/GenBank/DDBJ whole genome shotgun (WGS) entry which is preliminary data.</text>
</comment>
<feature type="region of interest" description="Disordered" evidence="9">
    <location>
        <begin position="279"/>
        <end position="308"/>
    </location>
</feature>
<dbReference type="GO" id="GO:0030968">
    <property type="term" value="P:endoplasmic reticulum unfolded protein response"/>
    <property type="evidence" value="ECO:0007669"/>
    <property type="project" value="InterPro"/>
</dbReference>
<dbReference type="InterPro" id="IPR044865">
    <property type="entry name" value="MRH_dom"/>
</dbReference>
<keyword evidence="6" id="KW-0256">Endoplasmic reticulum</keyword>
<evidence type="ECO:0000256" key="1">
    <source>
        <dbReference type="ARBA" id="ARBA00004240"/>
    </source>
</evidence>
<dbReference type="PANTHER" id="PTHR15414">
    <property type="entry name" value="OS-9-RELATED"/>
    <property type="match status" value="1"/>
</dbReference>
<evidence type="ECO:0000256" key="3">
    <source>
        <dbReference type="ARBA" id="ARBA00018727"/>
    </source>
</evidence>